<name>A0A0E0F157_9ORYZ</name>
<keyword evidence="2" id="KW-1185">Reference proteome</keyword>
<dbReference type="AlphaFoldDB" id="A0A0E0F157"/>
<dbReference type="Gramene" id="OMERI11G00020.1">
    <property type="protein sequence ID" value="OMERI11G00020.1"/>
    <property type="gene ID" value="OMERI11G00020"/>
</dbReference>
<reference evidence="1" key="1">
    <citation type="submission" date="2015-04" db="UniProtKB">
        <authorList>
            <consortium name="EnsemblPlants"/>
        </authorList>
    </citation>
    <scope>IDENTIFICATION</scope>
</reference>
<evidence type="ECO:0000313" key="1">
    <source>
        <dbReference type="EnsemblPlants" id="OMERI11G00020.1"/>
    </source>
</evidence>
<dbReference type="Proteomes" id="UP000008021">
    <property type="component" value="Chromosome 11"/>
</dbReference>
<proteinExistence type="predicted"/>
<dbReference type="EnsemblPlants" id="OMERI11G00020.1">
    <property type="protein sequence ID" value="OMERI11G00020.1"/>
    <property type="gene ID" value="OMERI11G00020"/>
</dbReference>
<evidence type="ECO:0008006" key="3">
    <source>
        <dbReference type="Google" id="ProtNLM"/>
    </source>
</evidence>
<dbReference type="HOGENOM" id="CLU_2531249_0_0_1"/>
<evidence type="ECO:0000313" key="2">
    <source>
        <dbReference type="Proteomes" id="UP000008021"/>
    </source>
</evidence>
<protein>
    <recommendedName>
        <fullName evidence="3">DUF3778 domain-containing protein</fullName>
    </recommendedName>
</protein>
<reference evidence="1" key="2">
    <citation type="submission" date="2018-05" db="EMBL/GenBank/DDBJ databases">
        <title>OmerRS3 (Oryza meridionalis Reference Sequence Version 3).</title>
        <authorList>
            <person name="Zhang J."/>
            <person name="Kudrna D."/>
            <person name="Lee S."/>
            <person name="Talag J."/>
            <person name="Welchert J."/>
            <person name="Wing R.A."/>
        </authorList>
    </citation>
    <scope>NUCLEOTIDE SEQUENCE [LARGE SCALE GENOMIC DNA]</scope>
    <source>
        <strain evidence="1">cv. OR44</strain>
    </source>
</reference>
<accession>A0A0E0F157</accession>
<sequence length="84" mass="9001">MEWTTRGQTCGPQNSVTTVDHFFTLRSPFLYSNLFPFDFGGSLPARVGGGCPRISLLWPPMVATGVLVSGGGGSWCLCASWTTN</sequence>
<organism evidence="1">
    <name type="scientific">Oryza meridionalis</name>
    <dbReference type="NCBI Taxonomy" id="40149"/>
    <lineage>
        <taxon>Eukaryota</taxon>
        <taxon>Viridiplantae</taxon>
        <taxon>Streptophyta</taxon>
        <taxon>Embryophyta</taxon>
        <taxon>Tracheophyta</taxon>
        <taxon>Spermatophyta</taxon>
        <taxon>Magnoliopsida</taxon>
        <taxon>Liliopsida</taxon>
        <taxon>Poales</taxon>
        <taxon>Poaceae</taxon>
        <taxon>BOP clade</taxon>
        <taxon>Oryzoideae</taxon>
        <taxon>Oryzeae</taxon>
        <taxon>Oryzinae</taxon>
        <taxon>Oryza</taxon>
    </lineage>
</organism>